<evidence type="ECO:0000313" key="2">
    <source>
        <dbReference type="EMBL" id="JAD57806.1"/>
    </source>
</evidence>
<reference evidence="2" key="2">
    <citation type="journal article" date="2015" name="Data Brief">
        <title>Shoot transcriptome of the giant reed, Arundo donax.</title>
        <authorList>
            <person name="Barrero R.A."/>
            <person name="Guerrero F.D."/>
            <person name="Moolhuijzen P."/>
            <person name="Goolsby J.A."/>
            <person name="Tidwell J."/>
            <person name="Bellgard S.E."/>
            <person name="Bellgard M.I."/>
        </authorList>
    </citation>
    <scope>NUCLEOTIDE SEQUENCE</scope>
    <source>
        <tissue evidence="2">Shoot tissue taken approximately 20 cm above the soil surface</tissue>
    </source>
</reference>
<sequence length="104" mass="11765">MAYFTTSGQCNYCWQYGHIYLTCYAKNENNHRHRRVPRRHHSSCTSSMDASSPDDVPVSSLSEDDTSKLIALLRQLTQPSLGFASLSSLYQEIIGFLTTVLPFT</sequence>
<organism evidence="2">
    <name type="scientific">Arundo donax</name>
    <name type="common">Giant reed</name>
    <name type="synonym">Donax arundinaceus</name>
    <dbReference type="NCBI Taxonomy" id="35708"/>
    <lineage>
        <taxon>Eukaryota</taxon>
        <taxon>Viridiplantae</taxon>
        <taxon>Streptophyta</taxon>
        <taxon>Embryophyta</taxon>
        <taxon>Tracheophyta</taxon>
        <taxon>Spermatophyta</taxon>
        <taxon>Magnoliopsida</taxon>
        <taxon>Liliopsida</taxon>
        <taxon>Poales</taxon>
        <taxon>Poaceae</taxon>
        <taxon>PACMAD clade</taxon>
        <taxon>Arundinoideae</taxon>
        <taxon>Arundineae</taxon>
        <taxon>Arundo</taxon>
    </lineage>
</organism>
<evidence type="ECO:0000256" key="1">
    <source>
        <dbReference type="SAM" id="MobiDB-lite"/>
    </source>
</evidence>
<name>A0A0A9B358_ARUDO</name>
<feature type="compositionally biased region" description="Basic residues" evidence="1">
    <location>
        <begin position="32"/>
        <end position="42"/>
    </location>
</feature>
<feature type="region of interest" description="Disordered" evidence="1">
    <location>
        <begin position="32"/>
        <end position="61"/>
    </location>
</feature>
<proteinExistence type="predicted"/>
<dbReference type="EMBL" id="GBRH01240089">
    <property type="protein sequence ID" value="JAD57806.1"/>
    <property type="molecule type" value="Transcribed_RNA"/>
</dbReference>
<protein>
    <submittedName>
        <fullName evidence="2">Uncharacterized protein</fullName>
    </submittedName>
</protein>
<feature type="compositionally biased region" description="Low complexity" evidence="1">
    <location>
        <begin position="46"/>
        <end position="61"/>
    </location>
</feature>
<accession>A0A0A9B358</accession>
<reference evidence="2" key="1">
    <citation type="submission" date="2014-09" db="EMBL/GenBank/DDBJ databases">
        <authorList>
            <person name="Magalhaes I.L.F."/>
            <person name="Oliveira U."/>
            <person name="Santos F.R."/>
            <person name="Vidigal T.H.D.A."/>
            <person name="Brescovit A.D."/>
            <person name="Santos A.J."/>
        </authorList>
    </citation>
    <scope>NUCLEOTIDE SEQUENCE</scope>
    <source>
        <tissue evidence="2">Shoot tissue taken approximately 20 cm above the soil surface</tissue>
    </source>
</reference>
<dbReference type="AlphaFoldDB" id="A0A0A9B358"/>